<protein>
    <submittedName>
        <fullName evidence="7">Fructokinase</fullName>
    </submittedName>
</protein>
<evidence type="ECO:0000256" key="1">
    <source>
        <dbReference type="ARBA" id="ARBA00010688"/>
    </source>
</evidence>
<dbReference type="OrthoDB" id="9779730at2"/>
<evidence type="ECO:0000256" key="5">
    <source>
        <dbReference type="ARBA" id="ARBA00022840"/>
    </source>
</evidence>
<accession>A0A1R3VW60</accession>
<dbReference type="PANTHER" id="PTHR43085">
    <property type="entry name" value="HEXOKINASE FAMILY MEMBER"/>
    <property type="match status" value="1"/>
</dbReference>
<proteinExistence type="inferred from homology"/>
<gene>
    <name evidence="7" type="ORF">SAMN05216526_1019</name>
</gene>
<dbReference type="InterPro" id="IPR029056">
    <property type="entry name" value="Ribokinase-like"/>
</dbReference>
<dbReference type="STRING" id="233100.SAMN05216526_1019"/>
<dbReference type="Gene3D" id="3.40.1190.20">
    <property type="match status" value="1"/>
</dbReference>
<keyword evidence="5" id="KW-0067">ATP-binding</keyword>
<dbReference type="PANTHER" id="PTHR43085:SF1">
    <property type="entry name" value="PSEUDOURIDINE KINASE-RELATED"/>
    <property type="match status" value="1"/>
</dbReference>
<keyword evidence="3" id="KW-0547">Nucleotide-binding</keyword>
<keyword evidence="8" id="KW-1185">Reference proteome</keyword>
<evidence type="ECO:0000313" key="8">
    <source>
        <dbReference type="Proteomes" id="UP000223759"/>
    </source>
</evidence>
<dbReference type="SUPFAM" id="SSF53613">
    <property type="entry name" value="Ribokinase-like"/>
    <property type="match status" value="1"/>
</dbReference>
<dbReference type="RefSeq" id="WP_076755439.1">
    <property type="nucleotide sequence ID" value="NZ_CP023018.1"/>
</dbReference>
<keyword evidence="2" id="KW-0808">Transferase</keyword>
<name>A0A1R3VW60_9GAMM</name>
<organism evidence="7 8">
    <name type="scientific">Ectothiorhodosinus mongolicus</name>
    <dbReference type="NCBI Taxonomy" id="233100"/>
    <lineage>
        <taxon>Bacteria</taxon>
        <taxon>Pseudomonadati</taxon>
        <taxon>Pseudomonadota</taxon>
        <taxon>Gammaproteobacteria</taxon>
        <taxon>Chromatiales</taxon>
        <taxon>Ectothiorhodospiraceae</taxon>
        <taxon>Ectothiorhodosinus</taxon>
    </lineage>
</organism>
<dbReference type="Proteomes" id="UP000223759">
    <property type="component" value="Unassembled WGS sequence"/>
</dbReference>
<evidence type="ECO:0000259" key="6">
    <source>
        <dbReference type="Pfam" id="PF00294"/>
    </source>
</evidence>
<dbReference type="InterPro" id="IPR050306">
    <property type="entry name" value="PfkB_Carbo_kinase"/>
</dbReference>
<evidence type="ECO:0000256" key="2">
    <source>
        <dbReference type="ARBA" id="ARBA00022679"/>
    </source>
</evidence>
<dbReference type="Pfam" id="PF00294">
    <property type="entry name" value="PfkB"/>
    <property type="match status" value="1"/>
</dbReference>
<feature type="domain" description="Carbohydrate kinase PfkB" evidence="6">
    <location>
        <begin position="10"/>
        <end position="282"/>
    </location>
</feature>
<dbReference type="GO" id="GO:0016301">
    <property type="term" value="F:kinase activity"/>
    <property type="evidence" value="ECO:0007669"/>
    <property type="project" value="UniProtKB-KW"/>
</dbReference>
<evidence type="ECO:0000256" key="3">
    <source>
        <dbReference type="ARBA" id="ARBA00022741"/>
    </source>
</evidence>
<sequence length="295" mass="32528">MPDSPDILVFGEVLFDCFDDQQVLGGAPFNVVWNLKGLGRNPLFVGAVGHDALGQRVIASMRTWHMSLAGLGMSENHPTGRVEVHLKNGEPSYKILADQAYDHIDASQVLEKMPQHGLLYHGSLALRGEVSRQNFQHLCDQTQPRIFLDVNLRDPWWQHDEVVGYLQQATWAKLNEQELAILSSRPESAPIEQAQCLRDECQLEAVIVTRAAQGAFVVSRDGSVFETPAPAVPQLIDTVGAGDAFTAVTLIGLIEAWPWPLILQRASVYAAAICAMRGATTDDPLFYIEAKSDWS</sequence>
<dbReference type="AlphaFoldDB" id="A0A1R3VW60"/>
<evidence type="ECO:0000256" key="4">
    <source>
        <dbReference type="ARBA" id="ARBA00022777"/>
    </source>
</evidence>
<dbReference type="EMBL" id="FTPK01000002">
    <property type="protein sequence ID" value="SIT69164.1"/>
    <property type="molecule type" value="Genomic_DNA"/>
</dbReference>
<keyword evidence="4 7" id="KW-0418">Kinase</keyword>
<reference evidence="7 8" key="1">
    <citation type="submission" date="2017-01" db="EMBL/GenBank/DDBJ databases">
        <authorList>
            <person name="Mah S.A."/>
            <person name="Swanson W.J."/>
            <person name="Moy G.W."/>
            <person name="Vacquier V.D."/>
        </authorList>
    </citation>
    <scope>NUCLEOTIDE SEQUENCE [LARGE SCALE GENOMIC DNA]</scope>
    <source>
        <strain evidence="7 8">M9</strain>
    </source>
</reference>
<dbReference type="GO" id="GO:0005524">
    <property type="term" value="F:ATP binding"/>
    <property type="evidence" value="ECO:0007669"/>
    <property type="project" value="UniProtKB-KW"/>
</dbReference>
<dbReference type="InterPro" id="IPR011611">
    <property type="entry name" value="PfkB_dom"/>
</dbReference>
<evidence type="ECO:0000313" key="7">
    <source>
        <dbReference type="EMBL" id="SIT69164.1"/>
    </source>
</evidence>
<comment type="similarity">
    <text evidence="1">Belongs to the carbohydrate kinase PfkB family.</text>
</comment>